<proteinExistence type="predicted"/>
<keyword evidence="11" id="KW-1278">Translocase</keyword>
<dbReference type="EMBL" id="LACI01001914">
    <property type="protein sequence ID" value="KJU83406.1"/>
    <property type="molecule type" value="Genomic_DNA"/>
</dbReference>
<dbReference type="Pfam" id="PF00122">
    <property type="entry name" value="E1-E2_ATPase"/>
    <property type="match status" value="1"/>
</dbReference>
<dbReference type="InterPro" id="IPR004014">
    <property type="entry name" value="ATPase_P-typ_cation-transptr_N"/>
</dbReference>
<dbReference type="InterPro" id="IPR044492">
    <property type="entry name" value="P_typ_ATPase_HD_dom"/>
</dbReference>
<keyword evidence="9" id="KW-0067">ATP-binding</keyword>
<dbReference type="InterPro" id="IPR001757">
    <property type="entry name" value="P_typ_ATPase"/>
</dbReference>
<comment type="subcellular location">
    <subcellularLocation>
        <location evidence="1">Membrane</location>
        <topology evidence="1">Multi-pass membrane protein</topology>
    </subcellularLocation>
</comment>
<reference evidence="18 19" key="1">
    <citation type="submission" date="2015-02" db="EMBL/GenBank/DDBJ databases">
        <title>Single-cell genomics of uncultivated deep-branching MTB reveals a conserved set of magnetosome genes.</title>
        <authorList>
            <person name="Kolinko S."/>
            <person name="Richter M."/>
            <person name="Glockner F.O."/>
            <person name="Brachmann A."/>
            <person name="Schuler D."/>
        </authorList>
    </citation>
    <scope>NUCLEOTIDE SEQUENCE [LARGE SCALE GENOMIC DNA]</scope>
    <source>
        <strain evidence="18">TM-1</strain>
    </source>
</reference>
<keyword evidence="6" id="KW-0479">Metal-binding</keyword>
<sequence length="883" mass="96404">MKFTYSGLDTESVERSRQQHGSNQLAPPEVEGFWEKFIGNFKDPIIIILLVALAIITVLAVFGFAAWYEGVGIAVAVLIATSVATLSEHKNETSFRNLQEEASQILINVFRNGHITEISINDIVVGDFVLLQPGDKVPADGAPVAAEGALNVNQAALTGEADPVKKKVPPGDYIPKELNDLADPYALYRGSVIEDGEAVMKVGVVGENSLYGKLVKELDAEDRETPLQVKLNVLAEGISKFGYFGGTFIALSFLFKKILIDNGFDAARISAYLSHWQTFMHDAVTAVILAIIIIVVAVPEGLPMMIAIVLSMNMRKMLREKVLVRKLLGIETAGSINILFSDKTGTITKGQMEVSQFMTGDTSSFSSFDAVPAAINKLLTLSIKENTSCVINASEGKVNEIVGGNRVEKALMRYIFSALLQDNNVKLNRTILFSSDKKFSASEVSMAGNIYTLVKGAPEIILSGCMGYYNKDAKVVDMDKTSSDALAGKIDELSRRGMRLIAVAISENPITDDSMPTGLKLLGIIAIRDEIRPESAEAIKLAHEAGIQVVMITGDKRETAEAIARDIGLLKLPNDLIMTSEEINKLSDEQLARMLPDLRVVARALPTDKSRFVKIAQGLNLVVGMTGDGVNDSPALTKADVGFAMGSGTEVAKEAGDIVILDDNFLSITKAVLYGRTIYNSIRKFIVFQLTVSFSAIMTSFLGPFFGVDLPFTLVQLLWVNLVMDTLAALAFGGEAALQRYMHERPKKREESIISKDMWASVLVNGMFTTMVCIFFLKSTLIKGQFSSDAAFLTGFFGFFVFIHNFNKFNVRTELLNLFDHILDNNNFLKVVGLIFIVQIIFTYFGGSVLRTVGLSASEWLIPLALSAIIIPVDLIRKALRGN</sequence>
<name>A0A0F3GNE7_9BACT</name>
<dbReference type="InterPro" id="IPR008250">
    <property type="entry name" value="ATPase_P-typ_transduc_dom_A_sf"/>
</dbReference>
<feature type="domain" description="Cation-transporting P-type ATPase N-terminal" evidence="17">
    <location>
        <begin position="6"/>
        <end position="62"/>
    </location>
</feature>
<dbReference type="InterPro" id="IPR023214">
    <property type="entry name" value="HAD_sf"/>
</dbReference>
<evidence type="ECO:0000256" key="7">
    <source>
        <dbReference type="ARBA" id="ARBA00022741"/>
    </source>
</evidence>
<evidence type="ECO:0000256" key="16">
    <source>
        <dbReference type="SAM" id="Phobius"/>
    </source>
</evidence>
<evidence type="ECO:0000256" key="2">
    <source>
        <dbReference type="ARBA" id="ARBA00012790"/>
    </source>
</evidence>
<feature type="transmembrane region" description="Helical" evidence="16">
    <location>
        <begin position="828"/>
        <end position="845"/>
    </location>
</feature>
<evidence type="ECO:0000256" key="11">
    <source>
        <dbReference type="ARBA" id="ARBA00022967"/>
    </source>
</evidence>
<dbReference type="SUPFAM" id="SSF81665">
    <property type="entry name" value="Calcium ATPase, transmembrane domain M"/>
    <property type="match status" value="1"/>
</dbReference>
<dbReference type="EC" id="7.2.2.10" evidence="2"/>
<keyword evidence="3" id="KW-0813">Transport</keyword>
<feature type="transmembrane region" description="Helical" evidence="16">
    <location>
        <begin position="857"/>
        <end position="876"/>
    </location>
</feature>
<dbReference type="Gene3D" id="2.70.150.10">
    <property type="entry name" value="Calcium-transporting ATPase, cytoplasmic transduction domain A"/>
    <property type="match status" value="1"/>
</dbReference>
<dbReference type="GO" id="GO:0005388">
    <property type="term" value="F:P-type calcium transporter activity"/>
    <property type="evidence" value="ECO:0007669"/>
    <property type="project" value="UniProtKB-EC"/>
</dbReference>
<dbReference type="GO" id="GO:0005886">
    <property type="term" value="C:plasma membrane"/>
    <property type="evidence" value="ECO:0007669"/>
    <property type="project" value="TreeGrafter"/>
</dbReference>
<evidence type="ECO:0000313" key="19">
    <source>
        <dbReference type="Proteomes" id="UP000033423"/>
    </source>
</evidence>
<dbReference type="Proteomes" id="UP000033423">
    <property type="component" value="Unassembled WGS sequence"/>
</dbReference>
<keyword evidence="5 16" id="KW-0812">Transmembrane</keyword>
<organism evidence="18 19">
    <name type="scientific">Candidatus Magnetobacterium bavaricum</name>
    <dbReference type="NCBI Taxonomy" id="29290"/>
    <lineage>
        <taxon>Bacteria</taxon>
        <taxon>Pseudomonadati</taxon>
        <taxon>Nitrospirota</taxon>
        <taxon>Thermodesulfovibrionia</taxon>
        <taxon>Thermodesulfovibrionales</taxon>
        <taxon>Candidatus Magnetobacteriaceae</taxon>
        <taxon>Candidatus Magnetobacterium</taxon>
    </lineage>
</organism>
<dbReference type="InterPro" id="IPR036412">
    <property type="entry name" value="HAD-like_sf"/>
</dbReference>
<feature type="transmembrane region" description="Helical" evidence="16">
    <location>
        <begin position="283"/>
        <end position="310"/>
    </location>
</feature>
<dbReference type="SUPFAM" id="SSF81653">
    <property type="entry name" value="Calcium ATPase, transduction domain A"/>
    <property type="match status" value="1"/>
</dbReference>
<dbReference type="PANTHER" id="PTHR24093:SF477">
    <property type="entry name" value="CALCIUM-TRANSPORTING ATPASE"/>
    <property type="match status" value="1"/>
</dbReference>
<dbReference type="PROSITE" id="PS00154">
    <property type="entry name" value="ATPASE_E1_E2"/>
    <property type="match status" value="1"/>
</dbReference>
<keyword evidence="19" id="KW-1185">Reference proteome</keyword>
<evidence type="ECO:0000256" key="14">
    <source>
        <dbReference type="ARBA" id="ARBA00023136"/>
    </source>
</evidence>
<evidence type="ECO:0000256" key="12">
    <source>
        <dbReference type="ARBA" id="ARBA00022989"/>
    </source>
</evidence>
<evidence type="ECO:0000256" key="13">
    <source>
        <dbReference type="ARBA" id="ARBA00023065"/>
    </source>
</evidence>
<evidence type="ECO:0000259" key="17">
    <source>
        <dbReference type="SMART" id="SM00831"/>
    </source>
</evidence>
<feature type="transmembrane region" description="Helical" evidence="16">
    <location>
        <begin position="241"/>
        <end position="260"/>
    </location>
</feature>
<dbReference type="Gene3D" id="3.40.1110.10">
    <property type="entry name" value="Calcium-transporting ATPase, cytoplasmic domain N"/>
    <property type="match status" value="1"/>
</dbReference>
<evidence type="ECO:0000256" key="8">
    <source>
        <dbReference type="ARBA" id="ARBA00022837"/>
    </source>
</evidence>
<protein>
    <recommendedName>
        <fullName evidence="2">P-type Ca(2+) transporter</fullName>
        <ecNumber evidence="2">7.2.2.10</ecNumber>
    </recommendedName>
</protein>
<dbReference type="GO" id="GO:0005524">
    <property type="term" value="F:ATP binding"/>
    <property type="evidence" value="ECO:0007669"/>
    <property type="project" value="UniProtKB-KW"/>
</dbReference>
<dbReference type="PANTHER" id="PTHR24093">
    <property type="entry name" value="CATION TRANSPORTING ATPASE"/>
    <property type="match status" value="1"/>
</dbReference>
<keyword evidence="8" id="KW-0106">Calcium</keyword>
<feature type="transmembrane region" description="Helical" evidence="16">
    <location>
        <begin position="45"/>
        <end position="65"/>
    </location>
</feature>
<dbReference type="Gene3D" id="3.40.50.1000">
    <property type="entry name" value="HAD superfamily/HAD-like"/>
    <property type="match status" value="1"/>
</dbReference>
<evidence type="ECO:0000256" key="4">
    <source>
        <dbReference type="ARBA" id="ARBA00022568"/>
    </source>
</evidence>
<feature type="transmembrane region" description="Helical" evidence="16">
    <location>
        <begin position="759"/>
        <end position="778"/>
    </location>
</feature>
<dbReference type="Pfam" id="PF00689">
    <property type="entry name" value="Cation_ATPase_C"/>
    <property type="match status" value="1"/>
</dbReference>
<evidence type="ECO:0000313" key="18">
    <source>
        <dbReference type="EMBL" id="KJU83406.1"/>
    </source>
</evidence>
<dbReference type="PRINTS" id="PR00119">
    <property type="entry name" value="CATATPASE"/>
</dbReference>
<dbReference type="SMART" id="SM00831">
    <property type="entry name" value="Cation_ATPase_N"/>
    <property type="match status" value="1"/>
</dbReference>
<dbReference type="SUPFAM" id="SSF81660">
    <property type="entry name" value="Metal cation-transporting ATPase, ATP-binding domain N"/>
    <property type="match status" value="1"/>
</dbReference>
<dbReference type="SUPFAM" id="SSF56784">
    <property type="entry name" value="HAD-like"/>
    <property type="match status" value="1"/>
</dbReference>
<dbReference type="InterPro" id="IPR006408">
    <property type="entry name" value="P-type_ATPase_IIB"/>
</dbReference>
<dbReference type="PRINTS" id="PR00120">
    <property type="entry name" value="HATPASE"/>
</dbReference>
<keyword evidence="7" id="KW-0547">Nucleotide-binding</keyword>
<dbReference type="InterPro" id="IPR023298">
    <property type="entry name" value="ATPase_P-typ_TM_dom_sf"/>
</dbReference>
<gene>
    <name evidence="18" type="ORF">MBAV_004399</name>
</gene>
<feature type="region of interest" description="Disordered" evidence="15">
    <location>
        <begin position="1"/>
        <end position="26"/>
    </location>
</feature>
<evidence type="ECO:0000256" key="9">
    <source>
        <dbReference type="ARBA" id="ARBA00022840"/>
    </source>
</evidence>
<feature type="transmembrane region" description="Helical" evidence="16">
    <location>
        <begin position="685"/>
        <end position="706"/>
    </location>
</feature>
<keyword evidence="10" id="KW-0460">Magnesium</keyword>
<keyword evidence="14 16" id="KW-0472">Membrane</keyword>
<feature type="transmembrane region" description="Helical" evidence="16">
    <location>
        <begin position="790"/>
        <end position="807"/>
    </location>
</feature>
<accession>A0A0F3GNE7</accession>
<evidence type="ECO:0000256" key="10">
    <source>
        <dbReference type="ARBA" id="ARBA00022842"/>
    </source>
</evidence>
<keyword evidence="13" id="KW-0406">Ion transport</keyword>
<dbReference type="SFLD" id="SFLDS00003">
    <property type="entry name" value="Haloacid_Dehalogenase"/>
    <property type="match status" value="1"/>
</dbReference>
<feature type="transmembrane region" description="Helical" evidence="16">
    <location>
        <begin position="718"/>
        <end position="738"/>
    </location>
</feature>
<comment type="caution">
    <text evidence="18">The sequence shown here is derived from an EMBL/GenBank/DDBJ whole genome shotgun (WGS) entry which is preliminary data.</text>
</comment>
<dbReference type="Gene3D" id="1.20.1110.10">
    <property type="entry name" value="Calcium-transporting ATPase, transmembrane domain"/>
    <property type="match status" value="1"/>
</dbReference>
<evidence type="ECO:0000256" key="5">
    <source>
        <dbReference type="ARBA" id="ARBA00022692"/>
    </source>
</evidence>
<dbReference type="NCBIfam" id="TIGR01494">
    <property type="entry name" value="ATPase_P-type"/>
    <property type="match status" value="2"/>
</dbReference>
<dbReference type="InterPro" id="IPR059000">
    <property type="entry name" value="ATPase_P-type_domA"/>
</dbReference>
<evidence type="ECO:0000256" key="3">
    <source>
        <dbReference type="ARBA" id="ARBA00022448"/>
    </source>
</evidence>
<dbReference type="Pfam" id="PF00690">
    <property type="entry name" value="Cation_ATPase_N"/>
    <property type="match status" value="1"/>
</dbReference>
<keyword evidence="12 16" id="KW-1133">Transmembrane helix</keyword>
<dbReference type="InterPro" id="IPR018303">
    <property type="entry name" value="ATPase_P-typ_P_site"/>
</dbReference>
<evidence type="ECO:0000256" key="6">
    <source>
        <dbReference type="ARBA" id="ARBA00022723"/>
    </source>
</evidence>
<dbReference type="GO" id="GO:0046872">
    <property type="term" value="F:metal ion binding"/>
    <property type="evidence" value="ECO:0007669"/>
    <property type="project" value="UniProtKB-KW"/>
</dbReference>
<dbReference type="GO" id="GO:0016887">
    <property type="term" value="F:ATP hydrolysis activity"/>
    <property type="evidence" value="ECO:0007669"/>
    <property type="project" value="InterPro"/>
</dbReference>
<dbReference type="AlphaFoldDB" id="A0A0F3GNE7"/>
<dbReference type="PATRIC" id="fig|29290.4.peg.5811"/>
<keyword evidence="4" id="KW-0109">Calcium transport</keyword>
<dbReference type="InterPro" id="IPR006068">
    <property type="entry name" value="ATPase_P-typ_cation-transptr_C"/>
</dbReference>
<dbReference type="Pfam" id="PF13246">
    <property type="entry name" value="Cation_ATPase"/>
    <property type="match status" value="1"/>
</dbReference>
<dbReference type="SFLD" id="SFLDF00027">
    <property type="entry name" value="p-type_atpase"/>
    <property type="match status" value="1"/>
</dbReference>
<evidence type="ECO:0000256" key="15">
    <source>
        <dbReference type="SAM" id="MobiDB-lite"/>
    </source>
</evidence>
<dbReference type="InterPro" id="IPR023299">
    <property type="entry name" value="ATPase_P-typ_cyto_dom_N"/>
</dbReference>
<dbReference type="SFLD" id="SFLDG00002">
    <property type="entry name" value="C1.7:_P-type_atpase_like"/>
    <property type="match status" value="1"/>
</dbReference>
<feature type="transmembrane region" description="Helical" evidence="16">
    <location>
        <begin position="71"/>
        <end position="87"/>
    </location>
</feature>
<evidence type="ECO:0000256" key="1">
    <source>
        <dbReference type="ARBA" id="ARBA00004141"/>
    </source>
</evidence>
<dbReference type="NCBIfam" id="TIGR01517">
    <property type="entry name" value="ATPase-IIB_Ca"/>
    <property type="match status" value="1"/>
</dbReference>